<reference evidence="1 2" key="1">
    <citation type="submission" date="2023-02" db="EMBL/GenBank/DDBJ databases">
        <title>LHISI_Scaffold_Assembly.</title>
        <authorList>
            <person name="Stuart O.P."/>
            <person name="Cleave R."/>
            <person name="Magrath M.J.L."/>
            <person name="Mikheyev A.S."/>
        </authorList>
    </citation>
    <scope>NUCLEOTIDE SEQUENCE [LARGE SCALE GENOMIC DNA]</scope>
    <source>
        <strain evidence="1">Daus_M_001</strain>
        <tissue evidence="1">Leg muscle</tissue>
    </source>
</reference>
<evidence type="ECO:0000313" key="2">
    <source>
        <dbReference type="Proteomes" id="UP001159363"/>
    </source>
</evidence>
<accession>A0ABQ9GZE6</accession>
<proteinExistence type="predicted"/>
<name>A0ABQ9GZE6_9NEOP</name>
<dbReference type="EMBL" id="JARBHB010000008">
    <property type="protein sequence ID" value="KAJ8877408.1"/>
    <property type="molecule type" value="Genomic_DNA"/>
</dbReference>
<gene>
    <name evidence="1" type="ORF">PR048_021862</name>
</gene>
<sequence length="392" mass="43898">MVVLVPLSHNGRRTKTARINDSGEIDIFANVKQGDEQTGFPQSTTAWKMACWESNPRPPECDSSALSLRLVTEKARSRLTTGNQMCGRVVLFADLAGGTAVAGSIMRVRGLEARTACRRSVVKPMNVSKSSASRMRRIVHFAAPCTATHQIKVCLILWCCLLSGLMQGISIVCASYKWDLVRREEGWTRRRITAHDASVSSRCYRRSSAFLDPFCCHSFNRKVMHSFSKRMLVQKLIDTPVYLKLLSAFEAERRGSVKGDIATRIKSSIASKRKTLNWLLCFPGDLAVGNRFSLDAAEHLISGFPQFKLSGLWRHYSPSTFQHTRSIEKRFDKKLERLFSASCIVMMRHLMRVPVSPLAFVHSCAMSLQVGGPLKQGFQKGPLHREAAYGRA</sequence>
<organism evidence="1 2">
    <name type="scientific">Dryococelus australis</name>
    <dbReference type="NCBI Taxonomy" id="614101"/>
    <lineage>
        <taxon>Eukaryota</taxon>
        <taxon>Metazoa</taxon>
        <taxon>Ecdysozoa</taxon>
        <taxon>Arthropoda</taxon>
        <taxon>Hexapoda</taxon>
        <taxon>Insecta</taxon>
        <taxon>Pterygota</taxon>
        <taxon>Neoptera</taxon>
        <taxon>Polyneoptera</taxon>
        <taxon>Phasmatodea</taxon>
        <taxon>Verophasmatodea</taxon>
        <taxon>Anareolatae</taxon>
        <taxon>Phasmatidae</taxon>
        <taxon>Eurycanthinae</taxon>
        <taxon>Dryococelus</taxon>
    </lineage>
</organism>
<comment type="caution">
    <text evidence="1">The sequence shown here is derived from an EMBL/GenBank/DDBJ whole genome shotgun (WGS) entry which is preliminary data.</text>
</comment>
<dbReference type="Proteomes" id="UP001159363">
    <property type="component" value="Chromosome 7"/>
</dbReference>
<evidence type="ECO:0000313" key="1">
    <source>
        <dbReference type="EMBL" id="KAJ8877408.1"/>
    </source>
</evidence>
<keyword evidence="2" id="KW-1185">Reference proteome</keyword>
<protein>
    <submittedName>
        <fullName evidence="1">Uncharacterized protein</fullName>
    </submittedName>
</protein>